<dbReference type="STRING" id="2512241.A0A553HMC5"/>
<organism evidence="2 3">
    <name type="scientific">Xylaria flabelliformis</name>
    <dbReference type="NCBI Taxonomy" id="2512241"/>
    <lineage>
        <taxon>Eukaryota</taxon>
        <taxon>Fungi</taxon>
        <taxon>Dikarya</taxon>
        <taxon>Ascomycota</taxon>
        <taxon>Pezizomycotina</taxon>
        <taxon>Sordariomycetes</taxon>
        <taxon>Xylariomycetidae</taxon>
        <taxon>Xylariales</taxon>
        <taxon>Xylariaceae</taxon>
        <taxon>Xylaria</taxon>
    </lineage>
</organism>
<feature type="region of interest" description="Disordered" evidence="1">
    <location>
        <begin position="102"/>
        <end position="145"/>
    </location>
</feature>
<proteinExistence type="predicted"/>
<evidence type="ECO:0000313" key="2">
    <source>
        <dbReference type="EMBL" id="TRX89115.1"/>
    </source>
</evidence>
<evidence type="ECO:0000256" key="1">
    <source>
        <dbReference type="SAM" id="MobiDB-lite"/>
    </source>
</evidence>
<feature type="compositionally biased region" description="Low complexity" evidence="1">
    <location>
        <begin position="102"/>
        <end position="118"/>
    </location>
</feature>
<dbReference type="Proteomes" id="UP000319160">
    <property type="component" value="Unassembled WGS sequence"/>
</dbReference>
<dbReference type="SUPFAM" id="SSF55486">
    <property type="entry name" value="Metalloproteases ('zincins'), catalytic domain"/>
    <property type="match status" value="1"/>
</dbReference>
<keyword evidence="3" id="KW-1185">Reference proteome</keyword>
<dbReference type="Gene3D" id="3.40.390.10">
    <property type="entry name" value="Collagenase (Catalytic Domain)"/>
    <property type="match status" value="1"/>
</dbReference>
<evidence type="ECO:0000313" key="3">
    <source>
        <dbReference type="Proteomes" id="UP000319160"/>
    </source>
</evidence>
<sequence>MIHLTPPIWMSREAQFNRILNQVQFACILVLQPPLLHIIAPEAATETKNYRIVALPDSDKCLDAEIKGHPANIRSNSDFPSIQHAAELESSERGSFTIAADSAVESESLSSQSDETTSPTESELAFDKPTHNDGQERLWDEEHGRDDNSVVNYTLDPLSAAEPKLSELLCGVGASLAAPKNTQGLFTGNISHPNDLLGLDYEHDNRVCQNTVPSKELPYEKPNMTDELNPILHGTKFCITQDCTGSDICDLYLHRGRDCFIARWPLGSEIKYSIDYNSFDTRHDANYALNQLQFAAGLWNSHGIGVQFVYVEPNEHTEPNQSRIIFKLKYKSESVSRNKTVFASSFFPIDAERRRRPCKLHIFGASFDGQYRDDMWRTFIHEIAHILGGRHENAPERERHTPFVLCGERNDQSVLVGGREPSTVDLHLDDIKWFKYFMGYPEGSLFSDHDGQMIPIRDIVL</sequence>
<feature type="compositionally biased region" description="Basic and acidic residues" evidence="1">
    <location>
        <begin position="125"/>
        <end position="145"/>
    </location>
</feature>
<dbReference type="OrthoDB" id="406838at2759"/>
<reference evidence="3" key="1">
    <citation type="submission" date="2019-06" db="EMBL/GenBank/DDBJ databases">
        <title>Draft genome sequence of the griseofulvin-producing fungus Xylaria cubensis strain G536.</title>
        <authorList>
            <person name="Mead M.E."/>
            <person name="Raja H.A."/>
            <person name="Steenwyk J.L."/>
            <person name="Knowles S.L."/>
            <person name="Oberlies N.H."/>
            <person name="Rokas A."/>
        </authorList>
    </citation>
    <scope>NUCLEOTIDE SEQUENCE [LARGE SCALE GENOMIC DNA]</scope>
    <source>
        <strain evidence="3">G536</strain>
    </source>
</reference>
<gene>
    <name evidence="2" type="ORF">FHL15_010032</name>
</gene>
<dbReference type="InterPro" id="IPR024079">
    <property type="entry name" value="MetalloPept_cat_dom_sf"/>
</dbReference>
<evidence type="ECO:0008006" key="4">
    <source>
        <dbReference type="Google" id="ProtNLM"/>
    </source>
</evidence>
<name>A0A553HMC5_9PEZI</name>
<accession>A0A553HMC5</accession>
<dbReference type="GO" id="GO:0008237">
    <property type="term" value="F:metallopeptidase activity"/>
    <property type="evidence" value="ECO:0007669"/>
    <property type="project" value="InterPro"/>
</dbReference>
<dbReference type="EMBL" id="VFLP01000074">
    <property type="protein sequence ID" value="TRX89115.1"/>
    <property type="molecule type" value="Genomic_DNA"/>
</dbReference>
<dbReference type="AlphaFoldDB" id="A0A553HMC5"/>
<comment type="caution">
    <text evidence="2">The sequence shown here is derived from an EMBL/GenBank/DDBJ whole genome shotgun (WGS) entry which is preliminary data.</text>
</comment>
<protein>
    <recommendedName>
        <fullName evidence="4">Peptidase metallopeptidase domain-containing protein</fullName>
    </recommendedName>
</protein>